<reference evidence="2" key="1">
    <citation type="submission" date="2022-03" db="EMBL/GenBank/DDBJ databases">
        <authorList>
            <person name="Lindestad O."/>
        </authorList>
    </citation>
    <scope>NUCLEOTIDE SEQUENCE</scope>
</reference>
<accession>A0A8S4QP39</accession>
<proteinExistence type="predicted"/>
<sequence>LKISLNQLFVIIALTSAAAIALIITGIALSCYPKVEEPRFVYIFFTAF</sequence>
<keyword evidence="1" id="KW-0472">Membrane</keyword>
<keyword evidence="3" id="KW-1185">Reference proteome</keyword>
<gene>
    <name evidence="2" type="primary">jg23152</name>
    <name evidence="2" type="ORF">PAEG_LOCUS2872</name>
</gene>
<dbReference type="Proteomes" id="UP000838756">
    <property type="component" value="Unassembled WGS sequence"/>
</dbReference>
<dbReference type="EMBL" id="CAKXAJ010008944">
    <property type="protein sequence ID" value="CAH2211025.1"/>
    <property type="molecule type" value="Genomic_DNA"/>
</dbReference>
<feature type="transmembrane region" description="Helical" evidence="1">
    <location>
        <begin position="6"/>
        <end position="29"/>
    </location>
</feature>
<keyword evidence="1" id="KW-0812">Transmembrane</keyword>
<name>A0A8S4QP39_9NEOP</name>
<protein>
    <submittedName>
        <fullName evidence="2">Jg23152 protein</fullName>
    </submittedName>
</protein>
<comment type="caution">
    <text evidence="2">The sequence shown here is derived from an EMBL/GenBank/DDBJ whole genome shotgun (WGS) entry which is preliminary data.</text>
</comment>
<keyword evidence="1" id="KW-1133">Transmembrane helix</keyword>
<dbReference type="AlphaFoldDB" id="A0A8S4QP39"/>
<evidence type="ECO:0000256" key="1">
    <source>
        <dbReference type="SAM" id="Phobius"/>
    </source>
</evidence>
<evidence type="ECO:0000313" key="2">
    <source>
        <dbReference type="EMBL" id="CAH2211025.1"/>
    </source>
</evidence>
<feature type="non-terminal residue" evidence="2">
    <location>
        <position position="1"/>
    </location>
</feature>
<evidence type="ECO:0000313" key="3">
    <source>
        <dbReference type="Proteomes" id="UP000838756"/>
    </source>
</evidence>
<organism evidence="2 3">
    <name type="scientific">Pararge aegeria aegeria</name>
    <dbReference type="NCBI Taxonomy" id="348720"/>
    <lineage>
        <taxon>Eukaryota</taxon>
        <taxon>Metazoa</taxon>
        <taxon>Ecdysozoa</taxon>
        <taxon>Arthropoda</taxon>
        <taxon>Hexapoda</taxon>
        <taxon>Insecta</taxon>
        <taxon>Pterygota</taxon>
        <taxon>Neoptera</taxon>
        <taxon>Endopterygota</taxon>
        <taxon>Lepidoptera</taxon>
        <taxon>Glossata</taxon>
        <taxon>Ditrysia</taxon>
        <taxon>Papilionoidea</taxon>
        <taxon>Nymphalidae</taxon>
        <taxon>Satyrinae</taxon>
        <taxon>Satyrini</taxon>
        <taxon>Parargina</taxon>
        <taxon>Pararge</taxon>
    </lineage>
</organism>